<dbReference type="Proteomes" id="UP001054889">
    <property type="component" value="Unassembled WGS sequence"/>
</dbReference>
<dbReference type="InterPro" id="IPR051848">
    <property type="entry name" value="PGIP"/>
</dbReference>
<comment type="caution">
    <text evidence="7">The sequence shown here is derived from an EMBL/GenBank/DDBJ whole genome shotgun (WGS) entry which is preliminary data.</text>
</comment>
<reference evidence="7" key="1">
    <citation type="journal article" date="2018" name="DNA Res.">
        <title>Multiple hybrid de novo genome assembly of finger millet, an orphan allotetraploid crop.</title>
        <authorList>
            <person name="Hatakeyama M."/>
            <person name="Aluri S."/>
            <person name="Balachadran M.T."/>
            <person name="Sivarajan S.R."/>
            <person name="Patrignani A."/>
            <person name="Gruter S."/>
            <person name="Poveda L."/>
            <person name="Shimizu-Inatsugi R."/>
            <person name="Baeten J."/>
            <person name="Francoijs K.J."/>
            <person name="Nataraja K.N."/>
            <person name="Reddy Y.A.N."/>
            <person name="Phadnis S."/>
            <person name="Ravikumar R.L."/>
            <person name="Schlapbach R."/>
            <person name="Sreeman S.M."/>
            <person name="Shimizu K.K."/>
        </authorList>
    </citation>
    <scope>NUCLEOTIDE SEQUENCE</scope>
</reference>
<dbReference type="InterPro" id="IPR032675">
    <property type="entry name" value="LRR_dom_sf"/>
</dbReference>
<reference evidence="7" key="2">
    <citation type="submission" date="2021-12" db="EMBL/GenBank/DDBJ databases">
        <title>Resequencing data analysis of finger millet.</title>
        <authorList>
            <person name="Hatakeyama M."/>
            <person name="Aluri S."/>
            <person name="Balachadran M.T."/>
            <person name="Sivarajan S.R."/>
            <person name="Poveda L."/>
            <person name="Shimizu-Inatsugi R."/>
            <person name="Schlapbach R."/>
            <person name="Sreeman S.M."/>
            <person name="Shimizu K.K."/>
        </authorList>
    </citation>
    <scope>NUCLEOTIDE SEQUENCE</scope>
</reference>
<keyword evidence="3" id="KW-0677">Repeat</keyword>
<evidence type="ECO:0000259" key="6">
    <source>
        <dbReference type="Pfam" id="PF08263"/>
    </source>
</evidence>
<dbReference type="EMBL" id="BQKI01000071">
    <property type="protein sequence ID" value="GJN14371.1"/>
    <property type="molecule type" value="Genomic_DNA"/>
</dbReference>
<evidence type="ECO:0000256" key="4">
    <source>
        <dbReference type="SAM" id="MobiDB-lite"/>
    </source>
</evidence>
<keyword evidence="2" id="KW-0433">Leucine-rich repeat</keyword>
<dbReference type="InterPro" id="IPR013210">
    <property type="entry name" value="LRR_N_plant-typ"/>
</dbReference>
<evidence type="ECO:0000313" key="7">
    <source>
        <dbReference type="EMBL" id="GJN14371.1"/>
    </source>
</evidence>
<comment type="subcellular location">
    <subcellularLocation>
        <location evidence="1">Cell envelope</location>
    </subcellularLocation>
</comment>
<feature type="signal peptide" evidence="5">
    <location>
        <begin position="1"/>
        <end position="27"/>
    </location>
</feature>
<proteinExistence type="predicted"/>
<name>A0AAV5DVL5_ELECO</name>
<feature type="region of interest" description="Disordered" evidence="4">
    <location>
        <begin position="128"/>
        <end position="163"/>
    </location>
</feature>
<feature type="domain" description="Leucine-rich repeat-containing N-terminal plant-type" evidence="6">
    <location>
        <begin position="36"/>
        <end position="73"/>
    </location>
</feature>
<accession>A0AAV5DVL5</accession>
<organism evidence="7 8">
    <name type="scientific">Eleusine coracana subsp. coracana</name>
    <dbReference type="NCBI Taxonomy" id="191504"/>
    <lineage>
        <taxon>Eukaryota</taxon>
        <taxon>Viridiplantae</taxon>
        <taxon>Streptophyta</taxon>
        <taxon>Embryophyta</taxon>
        <taxon>Tracheophyta</taxon>
        <taxon>Spermatophyta</taxon>
        <taxon>Magnoliopsida</taxon>
        <taxon>Liliopsida</taxon>
        <taxon>Poales</taxon>
        <taxon>Poaceae</taxon>
        <taxon>PACMAD clade</taxon>
        <taxon>Chloridoideae</taxon>
        <taxon>Cynodonteae</taxon>
        <taxon>Eleusininae</taxon>
        <taxon>Eleusine</taxon>
    </lineage>
</organism>
<sequence>MRASSLVEHRVTVAVAVLLAAAAAAAAARTKNECHSGDKAALLSIKSAFGNASYFNSWTPDTPCCEWANVACDSSSSSSSSTARRVVAVSFLDDAGLAGPLPGAAIARLTALQQLVLSNVPGVNGTIPHNLTRLSPPHSASSPSHLSRASPGPATRTYTSPTTGSPAAFREFAAVNFWTLDSLAQRLSPATLVPVGANKPLENLDLSSNGFSFNLSAVQLRENLNSFGAEPQ</sequence>
<evidence type="ECO:0000256" key="1">
    <source>
        <dbReference type="ARBA" id="ARBA00004196"/>
    </source>
</evidence>
<dbReference type="AlphaFoldDB" id="A0AAV5DVL5"/>
<evidence type="ECO:0000256" key="3">
    <source>
        <dbReference type="ARBA" id="ARBA00022737"/>
    </source>
</evidence>
<dbReference type="PANTHER" id="PTHR48059:SF3">
    <property type="entry name" value="OS05G0104700 PROTEIN"/>
    <property type="match status" value="1"/>
</dbReference>
<keyword evidence="8" id="KW-1185">Reference proteome</keyword>
<evidence type="ECO:0000256" key="2">
    <source>
        <dbReference type="ARBA" id="ARBA00022614"/>
    </source>
</evidence>
<dbReference type="Gene3D" id="3.80.10.10">
    <property type="entry name" value="Ribonuclease Inhibitor"/>
    <property type="match status" value="1"/>
</dbReference>
<evidence type="ECO:0000256" key="5">
    <source>
        <dbReference type="SAM" id="SignalP"/>
    </source>
</evidence>
<dbReference type="PANTHER" id="PTHR48059">
    <property type="entry name" value="POLYGALACTURONASE INHIBITOR 1"/>
    <property type="match status" value="1"/>
</dbReference>
<gene>
    <name evidence="7" type="primary">gb01192</name>
    <name evidence="7" type="ORF">PR202_gb01192</name>
</gene>
<evidence type="ECO:0000313" key="8">
    <source>
        <dbReference type="Proteomes" id="UP001054889"/>
    </source>
</evidence>
<dbReference type="Pfam" id="PF08263">
    <property type="entry name" value="LRRNT_2"/>
    <property type="match status" value="1"/>
</dbReference>
<feature type="chain" id="PRO_5043596181" description="Leucine-rich repeat-containing N-terminal plant-type domain-containing protein" evidence="5">
    <location>
        <begin position="28"/>
        <end position="232"/>
    </location>
</feature>
<keyword evidence="5" id="KW-0732">Signal</keyword>
<feature type="compositionally biased region" description="Low complexity" evidence="4">
    <location>
        <begin position="133"/>
        <end position="151"/>
    </location>
</feature>
<protein>
    <recommendedName>
        <fullName evidence="6">Leucine-rich repeat-containing N-terminal plant-type domain-containing protein</fullName>
    </recommendedName>
</protein>